<protein>
    <recommendedName>
        <fullName evidence="3">MalT-like TPR region domain-containing protein</fullName>
    </recommendedName>
</protein>
<proteinExistence type="predicted"/>
<evidence type="ECO:0000313" key="2">
    <source>
        <dbReference type="Proteomes" id="UP000019140"/>
    </source>
</evidence>
<organism evidence="1 2">
    <name type="scientific">Candidatus Entotheonella gemina</name>
    <dbReference type="NCBI Taxonomy" id="1429439"/>
    <lineage>
        <taxon>Bacteria</taxon>
        <taxon>Pseudomonadati</taxon>
        <taxon>Nitrospinota/Tectimicrobiota group</taxon>
        <taxon>Candidatus Tectimicrobiota</taxon>
        <taxon>Candidatus Entotheonellia</taxon>
        <taxon>Candidatus Entotheonellales</taxon>
        <taxon>Candidatus Entotheonellaceae</taxon>
        <taxon>Candidatus Entotheonella</taxon>
    </lineage>
</organism>
<comment type="caution">
    <text evidence="1">The sequence shown here is derived from an EMBL/GenBank/DDBJ whole genome shotgun (WGS) entry which is preliminary data.</text>
</comment>
<dbReference type="Proteomes" id="UP000019140">
    <property type="component" value="Unassembled WGS sequence"/>
</dbReference>
<dbReference type="AlphaFoldDB" id="W4M8F8"/>
<keyword evidence="2" id="KW-1185">Reference proteome</keyword>
<accession>W4M8F8</accession>
<sequence length="85" mass="9572">MQHNPPQAPQAELAFQRALTVAREQGAKSLELRAATSLGRLWWRDRKADQARRLLEPVYHTFTEGHDTPDLQDAKALLEALSQPG</sequence>
<evidence type="ECO:0000313" key="1">
    <source>
        <dbReference type="EMBL" id="ETX06649.1"/>
    </source>
</evidence>
<reference evidence="1 2" key="1">
    <citation type="journal article" date="2014" name="Nature">
        <title>An environmental bacterial taxon with a large and distinct metabolic repertoire.</title>
        <authorList>
            <person name="Wilson M.C."/>
            <person name="Mori T."/>
            <person name="Ruckert C."/>
            <person name="Uria A.R."/>
            <person name="Helf M.J."/>
            <person name="Takada K."/>
            <person name="Gernert C."/>
            <person name="Steffens U.A."/>
            <person name="Heycke N."/>
            <person name="Schmitt S."/>
            <person name="Rinke C."/>
            <person name="Helfrich E.J."/>
            <person name="Brachmann A.O."/>
            <person name="Gurgui C."/>
            <person name="Wakimoto T."/>
            <person name="Kracht M."/>
            <person name="Crusemann M."/>
            <person name="Hentschel U."/>
            <person name="Abe I."/>
            <person name="Matsunaga S."/>
            <person name="Kalinowski J."/>
            <person name="Takeyama H."/>
            <person name="Piel J."/>
        </authorList>
    </citation>
    <scope>NUCLEOTIDE SEQUENCE [LARGE SCALE GENOMIC DNA]</scope>
    <source>
        <strain evidence="2">TSY2</strain>
    </source>
</reference>
<name>W4M8F8_9BACT</name>
<dbReference type="HOGENOM" id="CLU_175361_0_0_7"/>
<evidence type="ECO:0008006" key="3">
    <source>
        <dbReference type="Google" id="ProtNLM"/>
    </source>
</evidence>
<gene>
    <name evidence="1" type="ORF">ETSY2_15855</name>
</gene>
<dbReference type="EMBL" id="AZHX01000644">
    <property type="protein sequence ID" value="ETX06649.1"/>
    <property type="molecule type" value="Genomic_DNA"/>
</dbReference>